<comment type="caution">
    <text evidence="1">The sequence shown here is derived from an EMBL/GenBank/DDBJ whole genome shotgun (WGS) entry which is preliminary data.</text>
</comment>
<reference evidence="1 2" key="1">
    <citation type="submission" date="2023-09" db="EMBL/GenBank/DDBJ databases">
        <title>Genomes of two closely related lineages of the louse Polyplax serrata with different host specificities.</title>
        <authorList>
            <person name="Martinu J."/>
            <person name="Tarabai H."/>
            <person name="Stefka J."/>
            <person name="Hypsa V."/>
        </authorList>
    </citation>
    <scope>NUCLEOTIDE SEQUENCE [LARGE SCALE GENOMIC DNA]</scope>
    <source>
        <strain evidence="1">98ZLc_SE</strain>
    </source>
</reference>
<evidence type="ECO:0000313" key="1">
    <source>
        <dbReference type="EMBL" id="KAK6633851.1"/>
    </source>
</evidence>
<accession>A0ABR1B2W7</accession>
<dbReference type="EMBL" id="JAWJWF010000004">
    <property type="protein sequence ID" value="KAK6633851.1"/>
    <property type="molecule type" value="Genomic_DNA"/>
</dbReference>
<sequence length="114" mass="13336">MAAGSHDMGHWVHPRPANSHQEVVDQVVSHVQEKTLLGTTCERRLLVREQRCFHPTLQYRWVRTITYPLKEWTPSRFTRASLRMCKNSEPREDLGYLQPVVTSVETDKIRHGDD</sequence>
<keyword evidence="2" id="KW-1185">Reference proteome</keyword>
<evidence type="ECO:0000313" key="2">
    <source>
        <dbReference type="Proteomes" id="UP001359485"/>
    </source>
</evidence>
<dbReference type="Proteomes" id="UP001359485">
    <property type="component" value="Unassembled WGS sequence"/>
</dbReference>
<proteinExistence type="predicted"/>
<protein>
    <submittedName>
        <fullName evidence="1">Uncharacterized protein</fullName>
    </submittedName>
</protein>
<name>A0ABR1B2W7_POLSC</name>
<organism evidence="1 2">
    <name type="scientific">Polyplax serrata</name>
    <name type="common">Common mouse louse</name>
    <dbReference type="NCBI Taxonomy" id="468196"/>
    <lineage>
        <taxon>Eukaryota</taxon>
        <taxon>Metazoa</taxon>
        <taxon>Ecdysozoa</taxon>
        <taxon>Arthropoda</taxon>
        <taxon>Hexapoda</taxon>
        <taxon>Insecta</taxon>
        <taxon>Pterygota</taxon>
        <taxon>Neoptera</taxon>
        <taxon>Paraneoptera</taxon>
        <taxon>Psocodea</taxon>
        <taxon>Troctomorpha</taxon>
        <taxon>Phthiraptera</taxon>
        <taxon>Anoplura</taxon>
        <taxon>Polyplacidae</taxon>
        <taxon>Polyplax</taxon>
    </lineage>
</organism>
<gene>
    <name evidence="1" type="ORF">RUM44_004458</name>
</gene>